<feature type="chain" id="PRO_5037859650" evidence="1">
    <location>
        <begin position="21"/>
        <end position="139"/>
    </location>
</feature>
<dbReference type="InterPro" id="IPR018673">
    <property type="entry name" value="DUF2141"/>
</dbReference>
<evidence type="ECO:0000313" key="2">
    <source>
        <dbReference type="EMBL" id="QTC90729.1"/>
    </source>
</evidence>
<protein>
    <submittedName>
        <fullName evidence="2">DUF2141 domain-containing protein</fullName>
    </submittedName>
</protein>
<feature type="signal peptide" evidence="1">
    <location>
        <begin position="1"/>
        <end position="20"/>
    </location>
</feature>
<organism evidence="2 3">
    <name type="scientific">Brevundimonas goettingensis</name>
    <dbReference type="NCBI Taxonomy" id="2774190"/>
    <lineage>
        <taxon>Bacteria</taxon>
        <taxon>Pseudomonadati</taxon>
        <taxon>Pseudomonadota</taxon>
        <taxon>Alphaproteobacteria</taxon>
        <taxon>Caulobacterales</taxon>
        <taxon>Caulobacteraceae</taxon>
        <taxon>Brevundimonas</taxon>
    </lineage>
</organism>
<reference evidence="2" key="1">
    <citation type="submission" date="2020-09" db="EMBL/GenBank/DDBJ databases">
        <title>Brevundimonas sp. LVF2 isolated from a puddle in Goettingen, Germany.</title>
        <authorList>
            <person name="Friedrich I."/>
            <person name="Klassen A."/>
            <person name="Hannes N."/>
            <person name="Schneider D."/>
            <person name="Hertel R."/>
            <person name="Daniel R."/>
        </authorList>
    </citation>
    <scope>NUCLEOTIDE SEQUENCE</scope>
    <source>
        <strain evidence="2">LVF2</strain>
    </source>
</reference>
<gene>
    <name evidence="2" type="ORF">IFJ75_16050</name>
</gene>
<evidence type="ECO:0000313" key="3">
    <source>
        <dbReference type="Proteomes" id="UP000663918"/>
    </source>
</evidence>
<dbReference type="KEGG" id="bgoe:IFJ75_16050"/>
<sequence length="139" mass="14259">MKIAALSLVAALLASAPAFAADEPTVTLTFDTAAATGQVMVVLFGSEDAWKGNGAPVAQALVDVAAGQHSATFTVPAGDYAARSFHDINGDGRMNANPFGMPTEPYGFSNNARGNMGPASWDQAHFTVAGDTAQTISLR</sequence>
<dbReference type="EMBL" id="CP062222">
    <property type="protein sequence ID" value="QTC90729.1"/>
    <property type="molecule type" value="Genomic_DNA"/>
</dbReference>
<dbReference type="RefSeq" id="WP_207869374.1">
    <property type="nucleotide sequence ID" value="NZ_CP062222.1"/>
</dbReference>
<dbReference type="Pfam" id="PF09912">
    <property type="entry name" value="DUF2141"/>
    <property type="match status" value="1"/>
</dbReference>
<keyword evidence="1" id="KW-0732">Signal</keyword>
<proteinExistence type="predicted"/>
<evidence type="ECO:0000256" key="1">
    <source>
        <dbReference type="SAM" id="SignalP"/>
    </source>
</evidence>
<accession>A0A975GVL4</accession>
<keyword evidence="3" id="KW-1185">Reference proteome</keyword>
<dbReference type="Proteomes" id="UP000663918">
    <property type="component" value="Chromosome"/>
</dbReference>
<name>A0A975GVL4_9CAUL</name>
<dbReference type="AlphaFoldDB" id="A0A975GVL4"/>